<dbReference type="AlphaFoldDB" id="A0A1H5UDC6"/>
<dbReference type="InterPro" id="IPR037682">
    <property type="entry name" value="TonB_C"/>
</dbReference>
<dbReference type="GO" id="GO:0055085">
    <property type="term" value="P:transmembrane transport"/>
    <property type="evidence" value="ECO:0007669"/>
    <property type="project" value="InterPro"/>
</dbReference>
<dbReference type="Proteomes" id="UP000236737">
    <property type="component" value="Unassembled WGS sequence"/>
</dbReference>
<dbReference type="InterPro" id="IPR038636">
    <property type="entry name" value="Wzi_sf"/>
</dbReference>
<keyword evidence="3" id="KW-1185">Reference proteome</keyword>
<evidence type="ECO:0000313" key="3">
    <source>
        <dbReference type="Proteomes" id="UP000236737"/>
    </source>
</evidence>
<evidence type="ECO:0000313" key="2">
    <source>
        <dbReference type="EMBL" id="SEF72291.1"/>
    </source>
</evidence>
<name>A0A1H5UDC6_9FLAO</name>
<dbReference type="Gene3D" id="2.40.160.130">
    <property type="entry name" value="Capsule assembly protein Wzi"/>
    <property type="match status" value="1"/>
</dbReference>
<accession>A0A1H5UDC6</accession>
<dbReference type="Gene3D" id="3.30.1150.10">
    <property type="match status" value="1"/>
</dbReference>
<protein>
    <recommendedName>
        <fullName evidence="1">TonB C-terminal domain-containing protein</fullName>
    </recommendedName>
</protein>
<dbReference type="EMBL" id="FNVP01000002">
    <property type="protein sequence ID" value="SEF72291.1"/>
    <property type="molecule type" value="Genomic_DNA"/>
</dbReference>
<gene>
    <name evidence="2" type="ORF">SAMN04488130_102183</name>
</gene>
<evidence type="ECO:0000259" key="1">
    <source>
        <dbReference type="Pfam" id="PF03544"/>
    </source>
</evidence>
<feature type="domain" description="TonB C-terminal" evidence="1">
    <location>
        <begin position="85"/>
        <end position="153"/>
    </location>
</feature>
<proteinExistence type="predicted"/>
<dbReference type="Pfam" id="PF03544">
    <property type="entry name" value="TonB_C"/>
    <property type="match status" value="1"/>
</dbReference>
<organism evidence="2 3">
    <name type="scientific">Flavobacterium urumqiense</name>
    <dbReference type="NCBI Taxonomy" id="935224"/>
    <lineage>
        <taxon>Bacteria</taxon>
        <taxon>Pseudomonadati</taxon>
        <taxon>Bacteroidota</taxon>
        <taxon>Flavobacteriia</taxon>
        <taxon>Flavobacteriales</taxon>
        <taxon>Flavobacteriaceae</taxon>
        <taxon>Flavobacterium</taxon>
    </lineage>
</organism>
<sequence length="723" mass="83441">MGKIQALNTKFTKKVNMKKGLSTILLLFYSFFIYSQEVNNSSLQSDPSAERFPIFPNCENLQSNELKNCFYNKVLDFIFQNFEVPENLKQADYQGNVKVLFEVDNNGSFKVIYTDAVDESLIKETKRVFEKFPKIKASTYNGKPTYSKYTITIAIPLKSPEQLASEALVRAEIIKNDTKQVTELDSIVYKKFRNPEFESHLNIPFSHSYYSQFDASLNQVGSNNHTASKPYSYAEVSKYYDLKTVNDKLKKNTSGWWARKLWNESTVEIQGEGYWFTLNPILDLQVGKASQTKANYTYVNTRGLNFRGGIGKQINFTTTVFESQGRFADYYNRYAESIRPAGGNPAIIPGMGIAKNFKTDAYDFPLAEANITFAPSKHFDLQLGYGRNFIGDGYRSLLESDGASPYPYFKINTNFWKIKYTNTYMWLKDVRPEVTLERTYATKFMANHYLSWNVSNKLNIGLFESVIWTNTNDRGFDVNFVNPIIFYRSVEFASSARSGNAVLGLTYKYKWNNQINAYGQFILDEFSLGDIKKRDNSWKNKFGYQLGIKYYNAFQVDNLILQLEYNHVRPYVYSHSNPITNYAHNNQSIGHQWGGNFKEFLAIARYRKGRYYGDAKFTIGTRGLDFDTVDDRYNYGGNIYKDYDENRPLDSGVKVGQGNKTAVFIADIQGGYLINPSTNLKLFGSYIYRSFDPEMNTSTTFNQSTNWFTLGIRSDVFNWYFDY</sequence>
<reference evidence="3" key="1">
    <citation type="submission" date="2016-10" db="EMBL/GenBank/DDBJ databases">
        <authorList>
            <person name="Varghese N."/>
            <person name="Submissions S."/>
        </authorList>
    </citation>
    <scope>NUCLEOTIDE SEQUENCE [LARGE SCALE GENOMIC DNA]</scope>
    <source>
        <strain evidence="3">CGMCC 1.9230</strain>
    </source>
</reference>